<feature type="compositionally biased region" description="Basic and acidic residues" evidence="1">
    <location>
        <begin position="50"/>
        <end position="62"/>
    </location>
</feature>
<protein>
    <submittedName>
        <fullName evidence="2">Uncharacterized protein</fullName>
    </submittedName>
</protein>
<keyword evidence="3" id="KW-1185">Reference proteome</keyword>
<name>A0A1G4BFP3_9PEZI</name>
<dbReference type="EMBL" id="MJBS01000030">
    <property type="protein sequence ID" value="OHF00123.1"/>
    <property type="molecule type" value="Genomic_DNA"/>
</dbReference>
<dbReference type="GeneID" id="34557688"/>
<gene>
    <name evidence="2" type="ORF">CORC01_04531</name>
</gene>
<feature type="region of interest" description="Disordered" evidence="1">
    <location>
        <begin position="1"/>
        <end position="62"/>
    </location>
</feature>
<evidence type="ECO:0000313" key="3">
    <source>
        <dbReference type="Proteomes" id="UP000176998"/>
    </source>
</evidence>
<dbReference type="RefSeq" id="XP_022477267.1">
    <property type="nucleotide sequence ID" value="XM_022616178.1"/>
</dbReference>
<dbReference type="Proteomes" id="UP000176998">
    <property type="component" value="Unassembled WGS sequence"/>
</dbReference>
<comment type="caution">
    <text evidence="2">The sequence shown here is derived from an EMBL/GenBank/DDBJ whole genome shotgun (WGS) entry which is preliminary data.</text>
</comment>
<dbReference type="AlphaFoldDB" id="A0A1G4BFP3"/>
<organism evidence="2 3">
    <name type="scientific">Colletotrichum orchidophilum</name>
    <dbReference type="NCBI Taxonomy" id="1209926"/>
    <lineage>
        <taxon>Eukaryota</taxon>
        <taxon>Fungi</taxon>
        <taxon>Dikarya</taxon>
        <taxon>Ascomycota</taxon>
        <taxon>Pezizomycotina</taxon>
        <taxon>Sordariomycetes</taxon>
        <taxon>Hypocreomycetidae</taxon>
        <taxon>Glomerellales</taxon>
        <taxon>Glomerellaceae</taxon>
        <taxon>Colletotrichum</taxon>
    </lineage>
</organism>
<reference evidence="2 3" key="1">
    <citation type="submission" date="2016-09" db="EMBL/GenBank/DDBJ databases">
        <authorList>
            <person name="Capua I."/>
            <person name="De Benedictis P."/>
            <person name="Joannis T."/>
            <person name="Lombin L.H."/>
            <person name="Cattoli G."/>
        </authorList>
    </citation>
    <scope>NUCLEOTIDE SEQUENCE [LARGE SCALE GENOMIC DNA]</scope>
    <source>
        <strain evidence="2 3">IMI 309357</strain>
    </source>
</reference>
<sequence length="62" mass="7135">MNTTDVRRKRNVGRQKEGGQPRGRGPPWQHRIQASDLRLSARNGQEDQVEGPRRRDGLRTTT</sequence>
<accession>A0A1G4BFP3</accession>
<evidence type="ECO:0000313" key="2">
    <source>
        <dbReference type="EMBL" id="OHF00123.1"/>
    </source>
</evidence>
<proteinExistence type="predicted"/>
<evidence type="ECO:0000256" key="1">
    <source>
        <dbReference type="SAM" id="MobiDB-lite"/>
    </source>
</evidence>